<dbReference type="InterPro" id="IPR013738">
    <property type="entry name" value="Beta_galactosidase_Trimer"/>
</dbReference>
<feature type="active site" description="Proton donor" evidence="7">
    <location>
        <position position="150"/>
    </location>
</feature>
<evidence type="ECO:0000313" key="11">
    <source>
        <dbReference type="EMBL" id="OKL46185.1"/>
    </source>
</evidence>
<comment type="caution">
    <text evidence="11">The sequence shown here is derived from an EMBL/GenBank/DDBJ whole genome shotgun (WGS) entry which is preliminary data.</text>
</comment>
<dbReference type="InterPro" id="IPR029062">
    <property type="entry name" value="Class_I_gatase-like"/>
</dbReference>
<feature type="binding site" evidence="8">
    <location>
        <position position="314"/>
    </location>
    <ligand>
        <name>substrate</name>
    </ligand>
</feature>
<dbReference type="EMBL" id="MQSV01000006">
    <property type="protein sequence ID" value="OKL46185.1"/>
    <property type="molecule type" value="Genomic_DNA"/>
</dbReference>
<dbReference type="GO" id="GO:0005975">
    <property type="term" value="P:carbohydrate metabolic process"/>
    <property type="evidence" value="ECO:0007669"/>
    <property type="project" value="InterPro"/>
</dbReference>
<dbReference type="Pfam" id="PF08532">
    <property type="entry name" value="Glyco_hydro_42M"/>
    <property type="match status" value="2"/>
</dbReference>
<comment type="similarity">
    <text evidence="2 6">Belongs to the glycosyl hydrolase 42 family.</text>
</comment>
<feature type="domain" description="Beta-galactosidase trimerisation" evidence="10">
    <location>
        <begin position="405"/>
        <end position="549"/>
    </location>
</feature>
<evidence type="ECO:0000259" key="9">
    <source>
        <dbReference type="Pfam" id="PF02449"/>
    </source>
</evidence>
<proteinExistence type="inferred from homology"/>
<sequence length="710" mass="79099">MAELQIPELLYGADYNPEQWDEQTFEEDLKLMQEAGVNMVSLGIFSWAKLEPEEGRYDFDWLVGYMDRLHEAGIMVDLATGTASPPVWLARNYPETLPMNAQGQVLGFGSRQQYVPASPIFREKCAGLVRALAERVKDHPALKLWHVSNEYGCHIFESFDPVTIQAFQTWLAKRYQNIEALNHTWNTNFWSQHYQDFSQVGAPDSLPTFHNPAHRLDWRRFSSDMLIECLENEVQVLREVTPEIPITTNFMGLFPPIDYWKMAQHLDLISDDTYPDPTDRNSALRVAMDGDLMRSLGGGKPYLLMEQTTAGVQWRPEGNAVKRPGTHLLWSTSRLASGARGILYFQWRQSPGGAEAMHSAMVPHSGKASYIWDEVCEHGRLLKDLSALGSENQEQLDLTTLPVEAKVAIVLDWEALWAAASSIGPADIDVQKQLRNWYKTCYEAGQRVDFVRPGDDLSRYQVVIVVAQMATSQGLEASLTSATEAGAQVIITAPFGVYDQDLRVHLGGYHGPFSRFTGVKVTDVLPKTTAPCEDLADNDPRTDRITSVIYTPGYNEPILIRAHGPLSEILPDFDLAEESQIKGGVWAERVQLENESVKVLAEFAPNGAVGQLAGSPALTANPCGKGQVWYSATDLDNLGRALLLELVGQEAGLLQPDWLPAGLEIAERGGYVFYLNHGELTQTLPEPVMDLVSGETVDTIEPRQTVIVRN</sequence>
<dbReference type="RefSeq" id="WP_073709780.1">
    <property type="nucleotide sequence ID" value="NZ_MQSV01000006.1"/>
</dbReference>
<keyword evidence="4 6" id="KW-0378">Hydrolase</keyword>
<feature type="domain" description="Glycoside hydrolase family 42 N-terminal" evidence="9">
    <location>
        <begin position="14"/>
        <end position="384"/>
    </location>
</feature>
<protein>
    <recommendedName>
        <fullName evidence="3 6">Beta-galactosidase</fullName>
        <shortName evidence="6">Beta-gal</shortName>
        <ecNumber evidence="3 6">3.2.1.23</ecNumber>
    </recommendedName>
</protein>
<evidence type="ECO:0000256" key="2">
    <source>
        <dbReference type="ARBA" id="ARBA00005940"/>
    </source>
</evidence>
<gene>
    <name evidence="11" type="ORF">BSR29_08010</name>
</gene>
<feature type="binding site" evidence="8">
    <location>
        <position position="111"/>
    </location>
    <ligand>
        <name>substrate</name>
    </ligand>
</feature>
<dbReference type="PIRSF" id="PIRSF001084">
    <property type="entry name" value="B-galactosidase"/>
    <property type="match status" value="1"/>
</dbReference>
<keyword evidence="5 6" id="KW-0326">Glycosidase</keyword>
<dbReference type="InterPro" id="IPR013529">
    <property type="entry name" value="Glyco_hydro_42_N"/>
</dbReference>
<reference evidence="11 12" key="1">
    <citation type="submission" date="2016-11" db="EMBL/GenBank/DDBJ databases">
        <title>Actinomyces gypaetusis sp. nov. isolated from the vulture Gypaetus barbatus in Qinghai Tibet Plateau China.</title>
        <authorList>
            <person name="Meng X."/>
        </authorList>
    </citation>
    <scope>NUCLEOTIDE SEQUENCE [LARGE SCALE GENOMIC DNA]</scope>
    <source>
        <strain evidence="11 12">VUL4_2</strain>
    </source>
</reference>
<dbReference type="PANTHER" id="PTHR36447">
    <property type="entry name" value="BETA-GALACTOSIDASE GANA"/>
    <property type="match status" value="1"/>
</dbReference>
<dbReference type="GO" id="GO:0004565">
    <property type="term" value="F:beta-galactosidase activity"/>
    <property type="evidence" value="ECO:0007669"/>
    <property type="project" value="UniProtKB-EC"/>
</dbReference>
<comment type="catalytic activity">
    <reaction evidence="1 6">
        <text>Hydrolysis of terminal non-reducing beta-D-galactose residues in beta-D-galactosides.</text>
        <dbReference type="EC" id="3.2.1.23"/>
    </reaction>
</comment>
<evidence type="ECO:0000256" key="4">
    <source>
        <dbReference type="ARBA" id="ARBA00022801"/>
    </source>
</evidence>
<evidence type="ECO:0000256" key="8">
    <source>
        <dbReference type="PIRSR" id="PIRSR001084-2"/>
    </source>
</evidence>
<dbReference type="CDD" id="cd03143">
    <property type="entry name" value="A4_beta-galactosidase_middle_domain"/>
    <property type="match status" value="1"/>
</dbReference>
<feature type="binding site" evidence="8">
    <location>
        <position position="149"/>
    </location>
    <ligand>
        <name>substrate</name>
    </ligand>
</feature>
<dbReference type="AlphaFoldDB" id="A0A1Q5PJS6"/>
<evidence type="ECO:0000256" key="1">
    <source>
        <dbReference type="ARBA" id="ARBA00001412"/>
    </source>
</evidence>
<dbReference type="SUPFAM" id="SSF52317">
    <property type="entry name" value="Class I glutamine amidotransferase-like"/>
    <property type="match status" value="1"/>
</dbReference>
<dbReference type="Gene3D" id="3.20.20.80">
    <property type="entry name" value="Glycosidases"/>
    <property type="match status" value="1"/>
</dbReference>
<dbReference type="SUPFAM" id="SSF51445">
    <property type="entry name" value="(Trans)glycosidases"/>
    <property type="match status" value="1"/>
</dbReference>
<evidence type="ECO:0000256" key="6">
    <source>
        <dbReference type="PIRNR" id="PIRNR001084"/>
    </source>
</evidence>
<evidence type="ECO:0000259" key="10">
    <source>
        <dbReference type="Pfam" id="PF08532"/>
    </source>
</evidence>
<dbReference type="STRING" id="1921764.BSR28_07305"/>
<dbReference type="PANTHER" id="PTHR36447:SF1">
    <property type="entry name" value="BETA-GALACTOSIDASE GANA"/>
    <property type="match status" value="1"/>
</dbReference>
<organism evidence="11 12">
    <name type="scientific">Boudabousia liubingyangii</name>
    <dbReference type="NCBI Taxonomy" id="1921764"/>
    <lineage>
        <taxon>Bacteria</taxon>
        <taxon>Bacillati</taxon>
        <taxon>Actinomycetota</taxon>
        <taxon>Actinomycetes</taxon>
        <taxon>Actinomycetales</taxon>
        <taxon>Actinomycetaceae</taxon>
        <taxon>Boudabousia</taxon>
    </lineage>
</organism>
<name>A0A1Q5PJS6_9ACTO</name>
<dbReference type="InterPro" id="IPR017853">
    <property type="entry name" value="GH"/>
</dbReference>
<evidence type="ECO:0000313" key="12">
    <source>
        <dbReference type="Proteomes" id="UP000186785"/>
    </source>
</evidence>
<dbReference type="Proteomes" id="UP000186785">
    <property type="component" value="Unassembled WGS sequence"/>
</dbReference>
<accession>A0A1Q5PJS6</accession>
<evidence type="ECO:0000256" key="7">
    <source>
        <dbReference type="PIRSR" id="PIRSR001084-1"/>
    </source>
</evidence>
<dbReference type="GO" id="GO:0009341">
    <property type="term" value="C:beta-galactosidase complex"/>
    <property type="evidence" value="ECO:0007669"/>
    <property type="project" value="InterPro"/>
</dbReference>
<dbReference type="OrthoDB" id="9800974at2"/>
<evidence type="ECO:0000256" key="3">
    <source>
        <dbReference type="ARBA" id="ARBA00012756"/>
    </source>
</evidence>
<evidence type="ECO:0000256" key="5">
    <source>
        <dbReference type="ARBA" id="ARBA00023295"/>
    </source>
</evidence>
<dbReference type="Gene3D" id="3.40.50.880">
    <property type="match status" value="1"/>
</dbReference>
<feature type="active site" description="Nucleophile" evidence="7">
    <location>
        <position position="306"/>
    </location>
</feature>
<dbReference type="EC" id="3.2.1.23" evidence="3 6"/>
<dbReference type="InterPro" id="IPR003476">
    <property type="entry name" value="Glyco_hydro_42"/>
</dbReference>
<dbReference type="Pfam" id="PF02449">
    <property type="entry name" value="Glyco_hydro_42"/>
    <property type="match status" value="1"/>
</dbReference>
<keyword evidence="12" id="KW-1185">Reference proteome</keyword>
<feature type="domain" description="Beta-galactosidase trimerisation" evidence="10">
    <location>
        <begin position="577"/>
        <end position="653"/>
    </location>
</feature>